<evidence type="ECO:0000313" key="1">
    <source>
        <dbReference type="EMBL" id="JAH89945.1"/>
    </source>
</evidence>
<protein>
    <submittedName>
        <fullName evidence="1">Uncharacterized protein</fullName>
    </submittedName>
</protein>
<dbReference type="AlphaFoldDB" id="A0A0E9WK38"/>
<sequence length="49" mass="5664">MLTMVADPRSTDYAVSAVDPDCTKRCYLCWLFLTLWSEPMVSQPFQSMK</sequence>
<proteinExistence type="predicted"/>
<accession>A0A0E9WK38</accession>
<reference evidence="1" key="1">
    <citation type="submission" date="2014-11" db="EMBL/GenBank/DDBJ databases">
        <authorList>
            <person name="Amaro Gonzalez C."/>
        </authorList>
    </citation>
    <scope>NUCLEOTIDE SEQUENCE</scope>
</reference>
<organism evidence="1">
    <name type="scientific">Anguilla anguilla</name>
    <name type="common">European freshwater eel</name>
    <name type="synonym">Muraena anguilla</name>
    <dbReference type="NCBI Taxonomy" id="7936"/>
    <lineage>
        <taxon>Eukaryota</taxon>
        <taxon>Metazoa</taxon>
        <taxon>Chordata</taxon>
        <taxon>Craniata</taxon>
        <taxon>Vertebrata</taxon>
        <taxon>Euteleostomi</taxon>
        <taxon>Actinopterygii</taxon>
        <taxon>Neopterygii</taxon>
        <taxon>Teleostei</taxon>
        <taxon>Anguilliformes</taxon>
        <taxon>Anguillidae</taxon>
        <taxon>Anguilla</taxon>
    </lineage>
</organism>
<dbReference type="EMBL" id="GBXM01018632">
    <property type="protein sequence ID" value="JAH89945.1"/>
    <property type="molecule type" value="Transcribed_RNA"/>
</dbReference>
<reference evidence="1" key="2">
    <citation type="journal article" date="2015" name="Fish Shellfish Immunol.">
        <title>Early steps in the European eel (Anguilla anguilla)-Vibrio vulnificus interaction in the gills: Role of the RtxA13 toxin.</title>
        <authorList>
            <person name="Callol A."/>
            <person name="Pajuelo D."/>
            <person name="Ebbesson L."/>
            <person name="Teles M."/>
            <person name="MacKenzie S."/>
            <person name="Amaro C."/>
        </authorList>
    </citation>
    <scope>NUCLEOTIDE SEQUENCE</scope>
</reference>
<name>A0A0E9WK38_ANGAN</name>